<protein>
    <submittedName>
        <fullName evidence="4">N(2)-citryl-N(6)-acetyl-N(6)-hydroxylysine synthase</fullName>
        <ecNumber evidence="4">6.3.2.38</ecNumber>
    </submittedName>
</protein>
<keyword evidence="4" id="KW-0436">Ligase</keyword>
<evidence type="ECO:0000313" key="5">
    <source>
        <dbReference type="Proteomes" id="UP000441399"/>
    </source>
</evidence>
<keyword evidence="5" id="KW-1185">Reference proteome</keyword>
<dbReference type="AlphaFoldDB" id="A0A5S9PGN6"/>
<dbReference type="Proteomes" id="UP000441399">
    <property type="component" value="Unassembled WGS sequence"/>
</dbReference>
<dbReference type="InterPro" id="IPR037455">
    <property type="entry name" value="LucA/IucC-like"/>
</dbReference>
<dbReference type="InterPro" id="IPR007310">
    <property type="entry name" value="Aerobactin_biosyn_IucA/IucC_N"/>
</dbReference>
<evidence type="ECO:0000313" key="4">
    <source>
        <dbReference type="EMBL" id="CAA0103120.1"/>
    </source>
</evidence>
<dbReference type="GO" id="GO:0016881">
    <property type="term" value="F:acid-amino acid ligase activity"/>
    <property type="evidence" value="ECO:0007669"/>
    <property type="project" value="UniProtKB-ARBA"/>
</dbReference>
<accession>A0A5S9PGN6</accession>
<feature type="domain" description="Aerobactin siderophore biosynthesis IucA/IucC N-terminal" evidence="2">
    <location>
        <begin position="153"/>
        <end position="394"/>
    </location>
</feature>
<comment type="similarity">
    <text evidence="1">Belongs to the IucA/IucC family.</text>
</comment>
<feature type="domain" description="Aerobactin siderophore biosynthesis IucA/IucC-like C-terminal" evidence="3">
    <location>
        <begin position="426"/>
        <end position="586"/>
    </location>
</feature>
<dbReference type="EC" id="6.3.2.38" evidence="4"/>
<gene>
    <name evidence="4" type="primary">iucA</name>
    <name evidence="4" type="ORF">OPDIPICF_04518</name>
</gene>
<dbReference type="Pfam" id="PF04183">
    <property type="entry name" value="IucA_IucC"/>
    <property type="match status" value="1"/>
</dbReference>
<dbReference type="OrthoDB" id="495728at2"/>
<dbReference type="Gene3D" id="1.10.510.40">
    <property type="match status" value="1"/>
</dbReference>
<sequence length="644" mass="72938">MNPLATNTANNASFQAFMNCYLREIDAGVWHTADAWFIDTGLRFDGEESHVIELQLADQDKTLAIGVTFRSIVGRHQLTHIYQQDNALWEWKKIDSLTAILLLIDNIYQGFAHKSPEAKTQQLELIARIVESHQVMTHYVDSRLDDPRLQAQDFINSEQSILFGHWLHPTPKSRQGIHAWQHQQYTPELCGEFQLDYFAVDRQLIDQGSMLDDTADAIIMQIASHSSSDTPNESNENGKPDLKTSEAIIPVHPLQTQWLLAQPHVTQLLATGQLRHLGVMGPHFTATSSVRTVYCPSLDYMLKLSIPVKITNSLRVNMQHELKPGLAVSSLLDKTRFCNEYPMFQTINDPAYITLDIEDLRESGFEVIIRENPFKIDNQNSLATGVHSIAALVQDPIDVLQKSRLHQLIDQLSLSQHRAPDNVSLDWFDAYWQCAIEPAIFLYDQHGIALEAHQQNSLLDLSHGYPSRYYYRDNQGFYLSAGCQQQLLSIEPLLGETADLFYDDEMICDRFSYYLVINQLFSVINRFGLDGLITEQVLLERTADKLQSLQPTLGLRGQQLIDAILHRREIPCKGNLLTRIDDVDELQADLELAVYTTIKNPLHDLAFTLNPSKASRSQSLAMPHVVPDVIPDSIPDSIPDAIPA</sequence>
<evidence type="ECO:0000259" key="3">
    <source>
        <dbReference type="Pfam" id="PF06276"/>
    </source>
</evidence>
<dbReference type="PANTHER" id="PTHR34384:SF5">
    <property type="entry name" value="L-2,3-DIAMINOPROPANOATE--CITRATE LIGASE"/>
    <property type="match status" value="1"/>
</dbReference>
<dbReference type="InterPro" id="IPR022770">
    <property type="entry name" value="IucA/IucC-like_C"/>
</dbReference>
<evidence type="ECO:0000259" key="2">
    <source>
        <dbReference type="Pfam" id="PF04183"/>
    </source>
</evidence>
<name>A0A5S9PGN6_9GAMM</name>
<organism evidence="4 5">
    <name type="scientific">BD1-7 clade bacterium</name>
    <dbReference type="NCBI Taxonomy" id="2029982"/>
    <lineage>
        <taxon>Bacteria</taxon>
        <taxon>Pseudomonadati</taxon>
        <taxon>Pseudomonadota</taxon>
        <taxon>Gammaproteobacteria</taxon>
        <taxon>Cellvibrionales</taxon>
        <taxon>Spongiibacteraceae</taxon>
        <taxon>BD1-7 clade</taxon>
    </lineage>
</organism>
<reference evidence="4 5" key="1">
    <citation type="submission" date="2019-11" db="EMBL/GenBank/DDBJ databases">
        <authorList>
            <person name="Holert J."/>
        </authorList>
    </citation>
    <scope>NUCLEOTIDE SEQUENCE [LARGE SCALE GENOMIC DNA]</scope>
    <source>
        <strain evidence="4">SB11_3</strain>
    </source>
</reference>
<dbReference type="GO" id="GO:0019290">
    <property type="term" value="P:siderophore biosynthetic process"/>
    <property type="evidence" value="ECO:0007669"/>
    <property type="project" value="InterPro"/>
</dbReference>
<dbReference type="EMBL" id="CACSIO010000009">
    <property type="protein sequence ID" value="CAA0103120.1"/>
    <property type="molecule type" value="Genomic_DNA"/>
</dbReference>
<dbReference type="PANTHER" id="PTHR34384">
    <property type="entry name" value="L-2,3-DIAMINOPROPANOATE--CITRATE LIGASE"/>
    <property type="match status" value="1"/>
</dbReference>
<dbReference type="Pfam" id="PF06276">
    <property type="entry name" value="FhuF"/>
    <property type="match status" value="1"/>
</dbReference>
<proteinExistence type="inferred from homology"/>
<evidence type="ECO:0000256" key="1">
    <source>
        <dbReference type="ARBA" id="ARBA00007832"/>
    </source>
</evidence>